<dbReference type="PANTHER" id="PTHR10277:SF9">
    <property type="entry name" value="2-ISOPROPYLMALATE SYNTHASE 1, CHLOROPLASTIC-RELATED"/>
    <property type="match status" value="1"/>
</dbReference>
<dbReference type="RefSeq" id="WP_318750344.1">
    <property type="nucleotide sequence ID" value="NZ_CP132508.1"/>
</dbReference>
<feature type="compositionally biased region" description="Polar residues" evidence="10">
    <location>
        <begin position="10"/>
        <end position="20"/>
    </location>
</feature>
<dbReference type="Gene3D" id="1.10.238.260">
    <property type="match status" value="1"/>
</dbReference>
<dbReference type="Pfam" id="PF22617">
    <property type="entry name" value="HCS_D2"/>
    <property type="match status" value="1"/>
</dbReference>
<organism evidence="12 13">
    <name type="scientific">Thermaerobacter composti</name>
    <dbReference type="NCBI Taxonomy" id="554949"/>
    <lineage>
        <taxon>Bacteria</taxon>
        <taxon>Bacillati</taxon>
        <taxon>Bacillota</taxon>
        <taxon>Clostridia</taxon>
        <taxon>Eubacteriales</taxon>
        <taxon>Clostridiales Family XVII. Incertae Sedis</taxon>
        <taxon>Thermaerobacter</taxon>
    </lineage>
</organism>
<dbReference type="InterPro" id="IPR050073">
    <property type="entry name" value="2-IPM_HCS-like"/>
</dbReference>
<keyword evidence="4" id="KW-0432">Leucine biosynthesis</keyword>
<dbReference type="PROSITE" id="PS00816">
    <property type="entry name" value="AIPM_HOMOCIT_SYNTH_2"/>
    <property type="match status" value="1"/>
</dbReference>
<dbReference type="InterPro" id="IPR000891">
    <property type="entry name" value="PYR_CT"/>
</dbReference>
<evidence type="ECO:0000259" key="11">
    <source>
        <dbReference type="PROSITE" id="PS50991"/>
    </source>
</evidence>
<sequence>MADGVGEVTRTPTTDASTETPARRTGVTRPAGADAEAGGAGANPDRVRIFDTTLRDGEQTPGVALTVEEKVEVARWLEALGVDVIEAGFPVASDGEFEAVGRIAEAIHGPVVAALARTAAADIDRAWAAIRHARRPRIHVFVSTSPVHLEAMLRMTEDQVLRLVEEMVAYARSLCPDVEFSAQDATRSDVGFLAEVTAAAIEAGATTINLPDTVGYATPWTYARMFQEVMARVPGSDRVVFSAHTHDDLGMAVANALAAVRVGVRQVECTINGIGERAGNCSLEEVVMALAVRGDVFGATTGVDTQRLVPTSQLVSRLTGVPVPPNKAVVGANAFAHESGIHQDGVIKNPLTYEIIRPEAVGAGGSQLVLGKHSGRHAVRVELERLGFRLPEEAFREVFRRFKALADRREFVSKEALARLAAEVLDERQQESGAASRLAHGA</sequence>
<evidence type="ECO:0000256" key="3">
    <source>
        <dbReference type="ARBA" id="ARBA00012973"/>
    </source>
</evidence>
<evidence type="ECO:0000256" key="1">
    <source>
        <dbReference type="ARBA" id="ARBA00004689"/>
    </source>
</evidence>
<gene>
    <name evidence="12" type="ORF">Q5761_09095</name>
</gene>
<evidence type="ECO:0000256" key="10">
    <source>
        <dbReference type="SAM" id="MobiDB-lite"/>
    </source>
</evidence>
<comment type="pathway">
    <text evidence="1">Amino-acid biosynthesis; L-leucine biosynthesis; L-leucine from 3-methyl-2-oxobutanoate: step 1/4.</text>
</comment>
<dbReference type="PROSITE" id="PS50991">
    <property type="entry name" value="PYR_CT"/>
    <property type="match status" value="1"/>
</dbReference>
<keyword evidence="5" id="KW-0028">Amino-acid biosynthesis</keyword>
<dbReference type="InterPro" id="IPR013785">
    <property type="entry name" value="Aldolase_TIM"/>
</dbReference>
<dbReference type="PANTHER" id="PTHR10277">
    <property type="entry name" value="HOMOCITRATE SYNTHASE-RELATED"/>
    <property type="match status" value="1"/>
</dbReference>
<feature type="region of interest" description="Disordered" evidence="10">
    <location>
        <begin position="1"/>
        <end position="45"/>
    </location>
</feature>
<evidence type="ECO:0000313" key="12">
    <source>
        <dbReference type="EMBL" id="WPD18515.1"/>
    </source>
</evidence>
<keyword evidence="8" id="KW-0100">Branched-chain amino acid biosynthesis</keyword>
<dbReference type="Pfam" id="PF00682">
    <property type="entry name" value="HMGL-like"/>
    <property type="match status" value="1"/>
</dbReference>
<keyword evidence="6 9" id="KW-0808">Transferase</keyword>
<feature type="domain" description="Pyruvate carboxyltransferase" evidence="11">
    <location>
        <begin position="47"/>
        <end position="309"/>
    </location>
</feature>
<dbReference type="GO" id="GO:0003852">
    <property type="term" value="F:2-isopropylmalate synthase activity"/>
    <property type="evidence" value="ECO:0007669"/>
    <property type="project" value="UniProtKB-EC"/>
</dbReference>
<evidence type="ECO:0000256" key="7">
    <source>
        <dbReference type="ARBA" id="ARBA00023211"/>
    </source>
</evidence>
<keyword evidence="7" id="KW-0464">Manganese</keyword>
<dbReference type="Proteomes" id="UP001304683">
    <property type="component" value="Chromosome"/>
</dbReference>
<proteinExistence type="inferred from homology"/>
<evidence type="ECO:0000256" key="6">
    <source>
        <dbReference type="ARBA" id="ARBA00022679"/>
    </source>
</evidence>
<keyword evidence="12" id="KW-0012">Acyltransferase</keyword>
<evidence type="ECO:0000256" key="8">
    <source>
        <dbReference type="ARBA" id="ARBA00023304"/>
    </source>
</evidence>
<dbReference type="InterPro" id="IPR054691">
    <property type="entry name" value="LeuA/HCS_post-cat"/>
</dbReference>
<dbReference type="CDD" id="cd07940">
    <property type="entry name" value="DRE_TIM_IPMS"/>
    <property type="match status" value="1"/>
</dbReference>
<name>A0ABZ0QQ21_9FIRM</name>
<dbReference type="Gene3D" id="3.20.20.70">
    <property type="entry name" value="Aldolase class I"/>
    <property type="match status" value="1"/>
</dbReference>
<dbReference type="InterPro" id="IPR002034">
    <property type="entry name" value="AIPM/Hcit_synth_CS"/>
</dbReference>
<accession>A0ABZ0QQ21</accession>
<reference evidence="12 13" key="1">
    <citation type="submission" date="2023-08" db="EMBL/GenBank/DDBJ databases">
        <title>Genome sequence of Thermaerobacter compostii strain Ins1, a spore-forming filamentous bacterium isolated from a deep geothermal reservoir.</title>
        <authorList>
            <person name="Bregnard D."/>
            <person name="Gonzalez D."/>
            <person name="Junier P."/>
        </authorList>
    </citation>
    <scope>NUCLEOTIDE SEQUENCE [LARGE SCALE GENOMIC DNA]</scope>
    <source>
        <strain evidence="12 13">Ins1</strain>
    </source>
</reference>
<evidence type="ECO:0000256" key="2">
    <source>
        <dbReference type="ARBA" id="ARBA00009396"/>
    </source>
</evidence>
<evidence type="ECO:0000256" key="9">
    <source>
        <dbReference type="RuleBase" id="RU003523"/>
    </source>
</evidence>
<dbReference type="PROSITE" id="PS00815">
    <property type="entry name" value="AIPM_HOMOCIT_SYNTH_1"/>
    <property type="match status" value="1"/>
</dbReference>
<dbReference type="SUPFAM" id="SSF51569">
    <property type="entry name" value="Aldolase"/>
    <property type="match status" value="1"/>
</dbReference>
<comment type="similarity">
    <text evidence="2">Belongs to the alpha-IPM synthase/homocitrate synthase family. LeuA type 1 subfamily.</text>
</comment>
<evidence type="ECO:0000313" key="13">
    <source>
        <dbReference type="Proteomes" id="UP001304683"/>
    </source>
</evidence>
<keyword evidence="13" id="KW-1185">Reference proteome</keyword>
<protein>
    <recommendedName>
        <fullName evidence="3">2-isopropylmalate synthase</fullName>
        <ecNumber evidence="3">2.3.3.13</ecNumber>
    </recommendedName>
</protein>
<dbReference type="EC" id="2.3.3.13" evidence="3"/>
<evidence type="ECO:0000256" key="5">
    <source>
        <dbReference type="ARBA" id="ARBA00022605"/>
    </source>
</evidence>
<dbReference type="NCBIfam" id="NF002086">
    <property type="entry name" value="PRK00915.1-3"/>
    <property type="match status" value="1"/>
</dbReference>
<evidence type="ECO:0000256" key="4">
    <source>
        <dbReference type="ARBA" id="ARBA00022430"/>
    </source>
</evidence>
<dbReference type="EMBL" id="CP132508">
    <property type="protein sequence ID" value="WPD18515.1"/>
    <property type="molecule type" value="Genomic_DNA"/>
</dbReference>